<evidence type="ECO:0000256" key="11">
    <source>
        <dbReference type="ARBA" id="ARBA00022833"/>
    </source>
</evidence>
<dbReference type="GO" id="GO:0005783">
    <property type="term" value="C:endoplasmic reticulum"/>
    <property type="evidence" value="ECO:0000318"/>
    <property type="project" value="GO_Central"/>
</dbReference>
<evidence type="ECO:0000313" key="23">
    <source>
        <dbReference type="EMBL" id="PNR41630.1"/>
    </source>
</evidence>
<dbReference type="InterPro" id="IPR036400">
    <property type="entry name" value="Cyt_B5-like_heme/steroid_sf"/>
</dbReference>
<dbReference type="InterPro" id="IPR018506">
    <property type="entry name" value="Cyt_B5_heme-BS"/>
</dbReference>
<keyword evidence="6 20" id="KW-0349">Heme</keyword>
<dbReference type="PROSITE" id="PS00191">
    <property type="entry name" value="CYTOCHROME_B5_1"/>
    <property type="match status" value="1"/>
</dbReference>
<protein>
    <recommendedName>
        <fullName evidence="18">Fatty acid 2-hydroxylase</fullName>
        <ecNumber evidence="18">1.-.-.-</ecNumber>
    </recommendedName>
</protein>
<accession>A0A2K1JJA6</accession>
<dbReference type="GO" id="GO:0006633">
    <property type="term" value="P:fatty acid biosynthetic process"/>
    <property type="evidence" value="ECO:0007669"/>
    <property type="project" value="UniProtKB-KW"/>
</dbReference>
<feature type="binding site" evidence="19">
    <location>
        <position position="323"/>
    </location>
    <ligand>
        <name>Zn(2+)</name>
        <dbReference type="ChEBI" id="CHEBI:29105"/>
        <label>1</label>
    </ligand>
</feature>
<evidence type="ECO:0000256" key="7">
    <source>
        <dbReference type="ARBA" id="ARBA00022692"/>
    </source>
</evidence>
<keyword evidence="15 18" id="KW-0443">Lipid metabolism</keyword>
<dbReference type="SUPFAM" id="SSF55856">
    <property type="entry name" value="Cytochrome b5-like heme/steroid binding domain"/>
    <property type="match status" value="1"/>
</dbReference>
<dbReference type="PANTHER" id="PTHR12863:SF21">
    <property type="entry name" value="FATTY ACID 2-HYDROXYLASE"/>
    <property type="match status" value="1"/>
</dbReference>
<dbReference type="EnsemblPlants" id="Pp3c14_25720V3.3">
    <property type="protein sequence ID" value="Pp3c14_25720V3.3"/>
    <property type="gene ID" value="Pp3c14_25720"/>
</dbReference>
<evidence type="ECO:0000256" key="13">
    <source>
        <dbReference type="ARBA" id="ARBA00023002"/>
    </source>
</evidence>
<evidence type="ECO:0000256" key="19">
    <source>
        <dbReference type="PIRSR" id="PIRSR005149-1"/>
    </source>
</evidence>
<organism evidence="23">
    <name type="scientific">Physcomitrium patens</name>
    <name type="common">Spreading-leaved earth moss</name>
    <name type="synonym">Physcomitrella patens</name>
    <dbReference type="NCBI Taxonomy" id="3218"/>
    <lineage>
        <taxon>Eukaryota</taxon>
        <taxon>Viridiplantae</taxon>
        <taxon>Streptophyta</taxon>
        <taxon>Embryophyta</taxon>
        <taxon>Bryophyta</taxon>
        <taxon>Bryophytina</taxon>
        <taxon>Bryopsida</taxon>
        <taxon>Funariidae</taxon>
        <taxon>Funariales</taxon>
        <taxon>Funariaceae</taxon>
        <taxon>Physcomitrium</taxon>
    </lineage>
</organism>
<feature type="binding site" evidence="19">
    <location>
        <position position="343"/>
    </location>
    <ligand>
        <name>Zn(2+)</name>
        <dbReference type="ChEBI" id="CHEBI:29105"/>
        <label>1</label>
    </ligand>
</feature>
<dbReference type="Proteomes" id="UP000006727">
    <property type="component" value="Chromosome 14"/>
</dbReference>
<evidence type="ECO:0000256" key="20">
    <source>
        <dbReference type="PIRSR" id="PIRSR005149-50"/>
    </source>
</evidence>
<evidence type="ECO:0000259" key="22">
    <source>
        <dbReference type="PROSITE" id="PS50255"/>
    </source>
</evidence>
<dbReference type="Gramene" id="Pp3c14_25720V3.1">
    <property type="protein sequence ID" value="Pp3c14_25720V3.1"/>
    <property type="gene ID" value="Pp3c14_25720"/>
</dbReference>
<dbReference type="PIRSF" id="PIRSF005149">
    <property type="entry name" value="IPC-B_HD"/>
    <property type="match status" value="1"/>
</dbReference>
<feature type="binding site" evidence="19">
    <location>
        <position position="258"/>
    </location>
    <ligand>
        <name>Zn(2+)</name>
        <dbReference type="ChEBI" id="CHEBI:29105"/>
        <label>1</label>
    </ligand>
</feature>
<dbReference type="InterPro" id="IPR006694">
    <property type="entry name" value="Fatty_acid_hydroxylase"/>
</dbReference>
<keyword evidence="25" id="KW-1185">Reference proteome</keyword>
<sequence>MESEKAAEPASKLDKRNAVSGVTFLEIKNKNLEDETVLTNEEISKHKNENDAWVVVDGIVYDISQFVQAHPGGAEKILKHLHLEDVGKLMRGDEVASSESHSHSKHAFRTLQQFRIGRVSDYNRGEDMSESTRPRREERKYVVDLDKPLVFQVGKLGAEYDQWVHNPIVQKDPPRFFESDVAEFFTKTACWAIPAVWGPVVMCLAVAAHKDGLQLSAAPFFMASGAFVWTLIEYILHRYLFHMKTSGYWTNTLHYFLHGFHHKHPMDGTRLVFPPVIAGIILVAIWFVTEPLVIFLGRPAKLSMFSGGLLMYIAYDLTHYFLHFGTPTNEMSRKLKRLHFDHHFKDQSTSFGVTTHFWDKVFDTFPSFQTRF</sequence>
<feature type="binding site" evidence="19">
    <location>
        <position position="262"/>
    </location>
    <ligand>
        <name>Zn(2+)</name>
        <dbReference type="ChEBI" id="CHEBI:29105"/>
        <label>1</label>
    </ligand>
</feature>
<feature type="binding site" evidence="19">
    <location>
        <position position="261"/>
    </location>
    <ligand>
        <name>Zn(2+)</name>
        <dbReference type="ChEBI" id="CHEBI:29105"/>
        <label>1</label>
    </ligand>
</feature>
<dbReference type="GO" id="GO:0006631">
    <property type="term" value="P:fatty acid metabolic process"/>
    <property type="evidence" value="ECO:0000318"/>
    <property type="project" value="GO_Central"/>
</dbReference>
<evidence type="ECO:0000256" key="16">
    <source>
        <dbReference type="ARBA" id="ARBA00023136"/>
    </source>
</evidence>
<dbReference type="EnsemblPlants" id="Pp3c14_25720V3.1">
    <property type="protein sequence ID" value="Pp3c14_25720V3.1"/>
    <property type="gene ID" value="Pp3c14_25720"/>
</dbReference>
<evidence type="ECO:0000256" key="14">
    <source>
        <dbReference type="ARBA" id="ARBA00023004"/>
    </source>
</evidence>
<dbReference type="AlphaFoldDB" id="A0A2K1JJA6"/>
<feature type="binding site" evidence="19">
    <location>
        <position position="342"/>
    </location>
    <ligand>
        <name>Zn(2+)</name>
        <dbReference type="ChEBI" id="CHEBI:29105"/>
        <label>1</label>
    </ligand>
</feature>
<keyword evidence="11 19" id="KW-0862">Zinc</keyword>
<feature type="transmembrane region" description="Helical" evidence="21">
    <location>
        <begin position="189"/>
        <end position="209"/>
    </location>
</feature>
<dbReference type="EC" id="1.-.-.-" evidence="18"/>
<dbReference type="GO" id="GO:0005789">
    <property type="term" value="C:endoplasmic reticulum membrane"/>
    <property type="evidence" value="ECO:0007669"/>
    <property type="project" value="UniProtKB-SubCell"/>
</dbReference>
<feature type="binding site" description="axial binding residue" evidence="20">
    <location>
        <position position="70"/>
    </location>
    <ligand>
        <name>heme</name>
        <dbReference type="ChEBI" id="CHEBI:30413"/>
    </ligand>
    <ligandPart>
        <name>Fe</name>
        <dbReference type="ChEBI" id="CHEBI:18248"/>
    </ligandPart>
</feature>
<evidence type="ECO:0000256" key="5">
    <source>
        <dbReference type="ARBA" id="ARBA00022516"/>
    </source>
</evidence>
<dbReference type="PaxDb" id="3218-PP1S69_244V6.2"/>
<dbReference type="EMBL" id="ABEU02000014">
    <property type="protein sequence ID" value="PNR41630.1"/>
    <property type="molecule type" value="Genomic_DNA"/>
</dbReference>
<evidence type="ECO:0000256" key="18">
    <source>
        <dbReference type="PIRNR" id="PIRNR005149"/>
    </source>
</evidence>
<feature type="transmembrane region" description="Helical" evidence="21">
    <location>
        <begin position="309"/>
        <end position="326"/>
    </location>
</feature>
<evidence type="ECO:0000256" key="4">
    <source>
        <dbReference type="ARBA" id="ARBA00005747"/>
    </source>
</evidence>
<keyword evidence="17 18" id="KW-0275">Fatty acid biosynthesis</keyword>
<keyword evidence="7 21" id="KW-0812">Transmembrane</keyword>
<keyword evidence="14 18" id="KW-0408">Iron</keyword>
<dbReference type="Pfam" id="PF00173">
    <property type="entry name" value="Cyt-b5"/>
    <property type="match status" value="1"/>
</dbReference>
<reference evidence="23 25" key="1">
    <citation type="journal article" date="2008" name="Science">
        <title>The Physcomitrella genome reveals evolutionary insights into the conquest of land by plants.</title>
        <authorList>
            <person name="Rensing S."/>
            <person name="Lang D."/>
            <person name="Zimmer A."/>
            <person name="Terry A."/>
            <person name="Salamov A."/>
            <person name="Shapiro H."/>
            <person name="Nishiyama T."/>
            <person name="Perroud P.-F."/>
            <person name="Lindquist E."/>
            <person name="Kamisugi Y."/>
            <person name="Tanahashi T."/>
            <person name="Sakakibara K."/>
            <person name="Fujita T."/>
            <person name="Oishi K."/>
            <person name="Shin-I T."/>
            <person name="Kuroki Y."/>
            <person name="Toyoda A."/>
            <person name="Suzuki Y."/>
            <person name="Hashimoto A."/>
            <person name="Yamaguchi K."/>
            <person name="Sugano A."/>
            <person name="Kohara Y."/>
            <person name="Fujiyama A."/>
            <person name="Anterola A."/>
            <person name="Aoki S."/>
            <person name="Ashton N."/>
            <person name="Barbazuk W.B."/>
            <person name="Barker E."/>
            <person name="Bennetzen J."/>
            <person name="Bezanilla M."/>
            <person name="Blankenship R."/>
            <person name="Cho S.H."/>
            <person name="Dutcher S."/>
            <person name="Estelle M."/>
            <person name="Fawcett J.A."/>
            <person name="Gundlach H."/>
            <person name="Hanada K."/>
            <person name="Heyl A."/>
            <person name="Hicks K.A."/>
            <person name="Hugh J."/>
            <person name="Lohr M."/>
            <person name="Mayer K."/>
            <person name="Melkozernov A."/>
            <person name="Murata T."/>
            <person name="Nelson D."/>
            <person name="Pils B."/>
            <person name="Prigge M."/>
            <person name="Reiss B."/>
            <person name="Renner T."/>
            <person name="Rombauts S."/>
            <person name="Rushton P."/>
            <person name="Sanderfoot A."/>
            <person name="Schween G."/>
            <person name="Shiu S.-H."/>
            <person name="Stueber K."/>
            <person name="Theodoulou F.L."/>
            <person name="Tu H."/>
            <person name="Van de Peer Y."/>
            <person name="Verrier P.J."/>
            <person name="Waters E."/>
            <person name="Wood A."/>
            <person name="Yang L."/>
            <person name="Cove D."/>
            <person name="Cuming A."/>
            <person name="Hasebe M."/>
            <person name="Lucas S."/>
            <person name="Mishler D.B."/>
            <person name="Reski R."/>
            <person name="Grigoriev I."/>
            <person name="Quatrano R.S."/>
            <person name="Boore J.L."/>
        </authorList>
    </citation>
    <scope>NUCLEOTIDE SEQUENCE [LARGE SCALE GENOMIC DNA]</scope>
    <source>
        <strain evidence="24 25">cv. Gransden 2004</strain>
    </source>
</reference>
<evidence type="ECO:0000256" key="2">
    <source>
        <dbReference type="ARBA" id="ARBA00004991"/>
    </source>
</evidence>
<evidence type="ECO:0000256" key="8">
    <source>
        <dbReference type="ARBA" id="ARBA00022723"/>
    </source>
</evidence>
<feature type="binding site" evidence="19">
    <location>
        <position position="319"/>
    </location>
    <ligand>
        <name>Zn(2+)</name>
        <dbReference type="ChEBI" id="CHEBI:29105"/>
        <label>1</label>
    </ligand>
</feature>
<keyword evidence="8 18" id="KW-0479">Metal-binding</keyword>
<reference evidence="23 25" key="2">
    <citation type="journal article" date="2018" name="Plant J.">
        <title>The Physcomitrella patens chromosome-scale assembly reveals moss genome structure and evolution.</title>
        <authorList>
            <person name="Lang D."/>
            <person name="Ullrich K.K."/>
            <person name="Murat F."/>
            <person name="Fuchs J."/>
            <person name="Jenkins J."/>
            <person name="Haas F.B."/>
            <person name="Piednoel M."/>
            <person name="Gundlach H."/>
            <person name="Van Bel M."/>
            <person name="Meyberg R."/>
            <person name="Vives C."/>
            <person name="Morata J."/>
            <person name="Symeonidi A."/>
            <person name="Hiss M."/>
            <person name="Muchero W."/>
            <person name="Kamisugi Y."/>
            <person name="Saleh O."/>
            <person name="Blanc G."/>
            <person name="Decker E.L."/>
            <person name="van Gessel N."/>
            <person name="Grimwood J."/>
            <person name="Hayes R.D."/>
            <person name="Graham S.W."/>
            <person name="Gunter L.E."/>
            <person name="McDaniel S.F."/>
            <person name="Hoernstein S.N.W."/>
            <person name="Larsson A."/>
            <person name="Li F.W."/>
            <person name="Perroud P.F."/>
            <person name="Phillips J."/>
            <person name="Ranjan P."/>
            <person name="Rokshar D.S."/>
            <person name="Rothfels C.J."/>
            <person name="Schneider L."/>
            <person name="Shu S."/>
            <person name="Stevenson D.W."/>
            <person name="Thummler F."/>
            <person name="Tillich M."/>
            <person name="Villarreal Aguilar J.C."/>
            <person name="Widiez T."/>
            <person name="Wong G.K."/>
            <person name="Wymore A."/>
            <person name="Zhang Y."/>
            <person name="Zimmer A.D."/>
            <person name="Quatrano R.S."/>
            <person name="Mayer K.F.X."/>
            <person name="Goodstein D."/>
            <person name="Casacuberta J.M."/>
            <person name="Vandepoele K."/>
            <person name="Reski R."/>
            <person name="Cuming A.C."/>
            <person name="Tuskan G.A."/>
            <person name="Maumus F."/>
            <person name="Salse J."/>
            <person name="Schmutz J."/>
            <person name="Rensing S.A."/>
        </authorList>
    </citation>
    <scope>NUCLEOTIDE SEQUENCE [LARGE SCALE GENOMIC DNA]</scope>
    <source>
        <strain evidence="24 25">cv. Gransden 2004</strain>
    </source>
</reference>
<feature type="binding site" evidence="19">
    <location>
        <position position="339"/>
    </location>
    <ligand>
        <name>Zn(2+)</name>
        <dbReference type="ChEBI" id="CHEBI:29105"/>
        <label>1</label>
    </ligand>
</feature>
<dbReference type="RefSeq" id="XP_024393781.1">
    <property type="nucleotide sequence ID" value="XM_024538013.2"/>
</dbReference>
<dbReference type="PANTHER" id="PTHR12863">
    <property type="entry name" value="FATTY ACID HYDROXYLASE"/>
    <property type="match status" value="1"/>
</dbReference>
<evidence type="ECO:0000256" key="10">
    <source>
        <dbReference type="ARBA" id="ARBA00022832"/>
    </source>
</evidence>
<feature type="binding site" evidence="19">
    <location>
        <position position="242"/>
    </location>
    <ligand>
        <name>Zn(2+)</name>
        <dbReference type="ChEBI" id="CHEBI:29105"/>
        <label>1</label>
    </ligand>
</feature>
<keyword evidence="10 18" id="KW-0276">Fatty acid metabolism</keyword>
<keyword evidence="5 18" id="KW-0444">Lipid biosynthesis</keyword>
<evidence type="ECO:0000256" key="1">
    <source>
        <dbReference type="ARBA" id="ARBA00004477"/>
    </source>
</evidence>
<feature type="transmembrane region" description="Helical" evidence="21">
    <location>
        <begin position="215"/>
        <end position="236"/>
    </location>
</feature>
<dbReference type="InterPro" id="IPR001199">
    <property type="entry name" value="Cyt_B5-like_heme/steroid-bd"/>
</dbReference>
<comment type="pathway">
    <text evidence="3">Lipid metabolism.</text>
</comment>
<dbReference type="OrthoDB" id="260519at2759"/>
<evidence type="ECO:0000313" key="24">
    <source>
        <dbReference type="EnsemblPlants" id="Pp3c14_25720V3.1"/>
    </source>
</evidence>
<evidence type="ECO:0000256" key="17">
    <source>
        <dbReference type="ARBA" id="ARBA00023160"/>
    </source>
</evidence>
<dbReference type="InterPro" id="IPR014430">
    <property type="entry name" value="Scs7"/>
</dbReference>
<keyword evidence="12 21" id="KW-1133">Transmembrane helix</keyword>
<evidence type="ECO:0000256" key="21">
    <source>
        <dbReference type="SAM" id="Phobius"/>
    </source>
</evidence>
<evidence type="ECO:0000256" key="6">
    <source>
        <dbReference type="ARBA" id="ARBA00022617"/>
    </source>
</evidence>
<dbReference type="Gene3D" id="3.10.120.10">
    <property type="entry name" value="Cytochrome b5-like heme/steroid binding domain"/>
    <property type="match status" value="1"/>
</dbReference>
<evidence type="ECO:0000256" key="12">
    <source>
        <dbReference type="ARBA" id="ARBA00022989"/>
    </source>
</evidence>
<gene>
    <name evidence="24" type="primary">LOC112291061</name>
    <name evidence="23" type="ORF">PHYPA_019035</name>
</gene>
<dbReference type="Pfam" id="PF04116">
    <property type="entry name" value="FA_hydroxylase"/>
    <property type="match status" value="1"/>
</dbReference>
<dbReference type="STRING" id="3218.A0A2K1JJA6"/>
<keyword evidence="16 18" id="KW-0472">Membrane</keyword>
<evidence type="ECO:0000256" key="9">
    <source>
        <dbReference type="ARBA" id="ARBA00022824"/>
    </source>
</evidence>
<comment type="cofactor">
    <cofactor evidence="18 19">
        <name>Zn(2+)</name>
        <dbReference type="ChEBI" id="CHEBI:29105"/>
    </cofactor>
    <text evidence="18 19">Binds 2 Zn(2+) ions per subunit that likely form a catalytic dimetal center.</text>
</comment>
<proteinExistence type="inferred from homology"/>
<feature type="binding site" description="axial binding residue" evidence="20">
    <location>
        <position position="103"/>
    </location>
    <ligand>
        <name>heme</name>
        <dbReference type="ChEBI" id="CHEBI:30413"/>
    </ligand>
    <ligandPart>
        <name>Fe</name>
        <dbReference type="ChEBI" id="CHEBI:18248"/>
    </ligandPart>
</feature>
<comment type="similarity">
    <text evidence="4 18">Belongs to the sterol desaturase family. SCS7 subfamily.</text>
</comment>
<dbReference type="OMA" id="WTIIEYV"/>
<evidence type="ECO:0000256" key="15">
    <source>
        <dbReference type="ARBA" id="ARBA00023098"/>
    </source>
</evidence>
<dbReference type="GO" id="GO:0005506">
    <property type="term" value="F:iron ion binding"/>
    <property type="evidence" value="ECO:0007669"/>
    <property type="project" value="UniProtKB-UniRule"/>
</dbReference>
<comment type="subcellular location">
    <subcellularLocation>
        <location evidence="1">Endoplasmic reticulum membrane</location>
        <topology evidence="1">Multi-pass membrane protein</topology>
    </subcellularLocation>
</comment>
<evidence type="ECO:0000313" key="25">
    <source>
        <dbReference type="Proteomes" id="UP000006727"/>
    </source>
</evidence>
<comment type="pathway">
    <text evidence="2">Sphingolipid metabolism.</text>
</comment>
<keyword evidence="9 18" id="KW-0256">Endoplasmic reticulum</keyword>
<dbReference type="GO" id="GO:0020037">
    <property type="term" value="F:heme binding"/>
    <property type="evidence" value="ECO:0007669"/>
    <property type="project" value="InterPro"/>
</dbReference>
<dbReference type="PROSITE" id="PS50255">
    <property type="entry name" value="CYTOCHROME_B5_2"/>
    <property type="match status" value="1"/>
</dbReference>
<comment type="cofactor">
    <cofactor evidence="20">
        <name>Fe cation</name>
        <dbReference type="ChEBI" id="CHEBI:24875"/>
    </cofactor>
</comment>
<dbReference type="GeneID" id="112291061"/>
<dbReference type="GO" id="GO:0080132">
    <property type="term" value="F:fatty acid 2-hydroxylase activity"/>
    <property type="evidence" value="ECO:0000318"/>
    <property type="project" value="GO_Central"/>
</dbReference>
<dbReference type="SMART" id="SM01117">
    <property type="entry name" value="Cyt-b5"/>
    <property type="match status" value="1"/>
</dbReference>
<name>A0A2K1JJA6_PHYPA</name>
<feature type="transmembrane region" description="Helical" evidence="21">
    <location>
        <begin position="271"/>
        <end position="289"/>
    </location>
</feature>
<keyword evidence="13 18" id="KW-0560">Oxidoreductase</keyword>
<feature type="binding site" evidence="19">
    <location>
        <position position="237"/>
    </location>
    <ligand>
        <name>Zn(2+)</name>
        <dbReference type="ChEBI" id="CHEBI:29105"/>
        <label>1</label>
    </ligand>
</feature>
<dbReference type="Gramene" id="Pp3c14_25720V3.3">
    <property type="protein sequence ID" value="Pp3c14_25720V3.3"/>
    <property type="gene ID" value="Pp3c14_25720"/>
</dbReference>
<feature type="domain" description="Cytochrome b5 heme-binding" evidence="22">
    <location>
        <begin position="35"/>
        <end position="120"/>
    </location>
</feature>
<reference evidence="24" key="3">
    <citation type="submission" date="2020-12" db="UniProtKB">
        <authorList>
            <consortium name="EnsemblPlants"/>
        </authorList>
    </citation>
    <scope>IDENTIFICATION</scope>
</reference>
<comment type="function">
    <text evidence="18">Catalyzes stereospecific hydroxylation of free fatty acids at the C-2 position to produce (R)-2-hydroxy fatty acids, which are building blocks of sphingolipids and glycosphingolipids common in neural tissue and epidermis. Plays an essential role in the synthesis of galactosphingolipids of the myelin sheath. Responsible for the synthesis of sphingolipids and glycosphingolipids involved in the formation of epidermal lamellar bodies critical for skin permeability barrier. Participates in the synthesis of glycosphingolipids and a fraction of type II wax diesters in sebaceous gland, specifically regulating hair follicle homeostasis. Involved in the synthesis of sphingolipids of plasma membrane rafts, controlling lipid raft mobility and trafficking of raft-associated proteins.</text>
</comment>
<evidence type="ECO:0000256" key="3">
    <source>
        <dbReference type="ARBA" id="ARBA00005189"/>
    </source>
</evidence>